<dbReference type="Proteomes" id="UP000001882">
    <property type="component" value="Chromosome"/>
</dbReference>
<reference evidence="2" key="3">
    <citation type="journal article" date="2011" name="PLoS ONE">
        <title>Genome sequence of a mesophilic hydrogenotrophic methanogen Methanocella paludicola, the first cultivated representative of the order Methanocellales.</title>
        <authorList>
            <person name="Sakai S."/>
            <person name="Takaki Y."/>
            <person name="Shimamura S."/>
            <person name="Sekine M."/>
            <person name="Tajima T."/>
            <person name="Kosugi H."/>
            <person name="Ichikawa N."/>
            <person name="Tasumi E."/>
            <person name="Hiraki A.T."/>
            <person name="Shimizu A."/>
            <person name="Kato Y."/>
            <person name="Nishiko R."/>
            <person name="Mori K."/>
            <person name="Fujita N."/>
            <person name="Imachi H."/>
            <person name="Takai K."/>
        </authorList>
    </citation>
    <scope>NUCLEOTIDE SEQUENCE [LARGE SCALE GENOMIC DNA]</scope>
    <source>
        <strain evidence="2">DSM 17711 / JCM 13418 / NBRC 101707 / SANAE</strain>
    </source>
</reference>
<dbReference type="AlphaFoldDB" id="D1YUM1"/>
<dbReference type="EMBL" id="AP011532">
    <property type="protein sequence ID" value="BAI60143.1"/>
    <property type="molecule type" value="Genomic_DNA"/>
</dbReference>
<gene>
    <name evidence="1" type="ordered locus">MCP_0071</name>
</gene>
<reference evidence="1 2" key="1">
    <citation type="journal article" date="2007" name="Appl. Environ. Microbiol.">
        <title>Isolation of key methanogens for global methane emission from rice paddy fields: a novel isolate affiliated with the clone cluster rice cluster I.</title>
        <authorList>
            <person name="Sakai S."/>
            <person name="Imachi H."/>
            <person name="Sekiguchi Y."/>
            <person name="Ohashi A."/>
            <person name="Harada H."/>
            <person name="Kamagata Y."/>
        </authorList>
    </citation>
    <scope>NUCLEOTIDE SEQUENCE [LARGE SCALE GENOMIC DNA]</scope>
    <source>
        <strain evidence="2">DSM 17711 / JCM 13418 / NBRC 101707 / SANAE</strain>
    </source>
</reference>
<organism evidence="1 2">
    <name type="scientific">Methanocella paludicola (strain DSM 17711 / JCM 13418 / NBRC 101707 / SANAE)</name>
    <dbReference type="NCBI Taxonomy" id="304371"/>
    <lineage>
        <taxon>Archaea</taxon>
        <taxon>Methanobacteriati</taxon>
        <taxon>Methanobacteriota</taxon>
        <taxon>Stenosarchaea group</taxon>
        <taxon>Methanomicrobia</taxon>
        <taxon>Methanocellales</taxon>
        <taxon>Methanocellaceae</taxon>
        <taxon>Methanocella</taxon>
    </lineage>
</organism>
<dbReference type="eggNOG" id="arCOG13206">
    <property type="taxonomic scope" value="Archaea"/>
</dbReference>
<name>D1YUM1_METPS</name>
<evidence type="ECO:0000313" key="1">
    <source>
        <dbReference type="EMBL" id="BAI60143.1"/>
    </source>
</evidence>
<protein>
    <submittedName>
        <fullName evidence="1">Uncharacterized protein</fullName>
    </submittedName>
</protein>
<dbReference type="InParanoid" id="D1YUM1"/>
<proteinExistence type="predicted"/>
<dbReference type="KEGG" id="mpd:MCP_0071"/>
<evidence type="ECO:0000313" key="2">
    <source>
        <dbReference type="Proteomes" id="UP000001882"/>
    </source>
</evidence>
<keyword evidence="2" id="KW-1185">Reference proteome</keyword>
<accession>D1YUM1</accession>
<reference evidence="1 2" key="2">
    <citation type="journal article" date="2008" name="Int. J. Syst. Evol. Microbiol.">
        <title>Methanocella paludicola gen. nov., sp. nov., a methane-producing archaeon, the first isolate of the lineage 'Rice Cluster I', and proposal of the new archaeal order Methanocellales ord. nov.</title>
        <authorList>
            <person name="Sakai S."/>
            <person name="Imachi H."/>
            <person name="Hanada S."/>
            <person name="Ohashi A."/>
            <person name="Harada H."/>
            <person name="Kamagata Y."/>
        </authorList>
    </citation>
    <scope>NUCLEOTIDE SEQUENCE [LARGE SCALE GENOMIC DNA]</scope>
    <source>
        <strain evidence="2">DSM 17711 / JCM 13418 / NBRC 101707 / SANAE</strain>
    </source>
</reference>
<sequence>MAPMDEDNILGAINIRGQGDGMTSKNKRVCKECGRSFTASAKWDYELCEDCSIVLYERMEKFWITEVLGLSEVLDRFLPSLPRKLFDIALKKYAPIGQYDIFDANSEKELQKELRGAAAVEKERLAKKVPFRTAKCKKCGTPYTVDGLWQYNICQKCAVQEVLDWRAYWAKQVPGIGTARAGFDIPPIEVARYILD</sequence>